<keyword evidence="1" id="KW-0472">Membrane</keyword>
<name>A0A6J7WYU3_9CAUD</name>
<keyword evidence="1" id="KW-0812">Transmembrane</keyword>
<feature type="transmembrane region" description="Helical" evidence="1">
    <location>
        <begin position="6"/>
        <end position="23"/>
    </location>
</feature>
<protein>
    <recommendedName>
        <fullName evidence="3">Lipoprotein</fullName>
    </recommendedName>
</protein>
<evidence type="ECO:0000313" key="2">
    <source>
        <dbReference type="EMBL" id="CAB5223259.1"/>
    </source>
</evidence>
<sequence>MHRFTYILILSALYGFILSGCYTRKIKEREYITVRDTVITPPIVKLDTLTQWNDRFIYLKDSTNQMSVVIERIKNNYIKVKADCVPKKIIVPITKTVVKSKQVIVESFFWKRVSLVLLLVIGVYVIYAKFLPRGV</sequence>
<dbReference type="EMBL" id="LR798320">
    <property type="protein sequence ID" value="CAB5223259.1"/>
    <property type="molecule type" value="Genomic_DNA"/>
</dbReference>
<dbReference type="PROSITE" id="PS51257">
    <property type="entry name" value="PROKAR_LIPOPROTEIN"/>
    <property type="match status" value="1"/>
</dbReference>
<feature type="transmembrane region" description="Helical" evidence="1">
    <location>
        <begin position="109"/>
        <end position="127"/>
    </location>
</feature>
<gene>
    <name evidence="2" type="ORF">UFOVP384_19</name>
</gene>
<evidence type="ECO:0008006" key="3">
    <source>
        <dbReference type="Google" id="ProtNLM"/>
    </source>
</evidence>
<accession>A0A6J7WYU3</accession>
<proteinExistence type="predicted"/>
<keyword evidence="1" id="KW-1133">Transmembrane helix</keyword>
<organism evidence="2">
    <name type="scientific">uncultured Caudovirales phage</name>
    <dbReference type="NCBI Taxonomy" id="2100421"/>
    <lineage>
        <taxon>Viruses</taxon>
        <taxon>Duplodnaviria</taxon>
        <taxon>Heunggongvirae</taxon>
        <taxon>Uroviricota</taxon>
        <taxon>Caudoviricetes</taxon>
        <taxon>Peduoviridae</taxon>
        <taxon>Maltschvirus</taxon>
        <taxon>Maltschvirus maltsch</taxon>
    </lineage>
</organism>
<evidence type="ECO:0000256" key="1">
    <source>
        <dbReference type="SAM" id="Phobius"/>
    </source>
</evidence>
<reference evidence="2" key="1">
    <citation type="submission" date="2020-05" db="EMBL/GenBank/DDBJ databases">
        <authorList>
            <person name="Chiriac C."/>
            <person name="Salcher M."/>
            <person name="Ghai R."/>
            <person name="Kavagutti S V."/>
        </authorList>
    </citation>
    <scope>NUCLEOTIDE SEQUENCE</scope>
</reference>